<dbReference type="GO" id="GO:0022857">
    <property type="term" value="F:transmembrane transporter activity"/>
    <property type="evidence" value="ECO:0007669"/>
    <property type="project" value="InterPro"/>
</dbReference>
<evidence type="ECO:0000256" key="9">
    <source>
        <dbReference type="RuleBase" id="RU003346"/>
    </source>
</evidence>
<organism evidence="12">
    <name type="scientific">Xenopsylla cheopis</name>
    <name type="common">Oriental rat flea</name>
    <name type="synonym">Pulex cheopis</name>
    <dbReference type="NCBI Taxonomy" id="163159"/>
    <lineage>
        <taxon>Eukaryota</taxon>
        <taxon>Metazoa</taxon>
        <taxon>Ecdysozoa</taxon>
        <taxon>Arthropoda</taxon>
        <taxon>Hexapoda</taxon>
        <taxon>Insecta</taxon>
        <taxon>Pterygota</taxon>
        <taxon>Neoptera</taxon>
        <taxon>Endopterygota</taxon>
        <taxon>Siphonaptera</taxon>
        <taxon>Pulicidae</taxon>
        <taxon>Xenopsyllinae</taxon>
        <taxon>Xenopsylla</taxon>
    </lineage>
</organism>
<dbReference type="PANTHER" id="PTHR48021">
    <property type="match status" value="1"/>
</dbReference>
<evidence type="ECO:0000256" key="2">
    <source>
        <dbReference type="ARBA" id="ARBA00022448"/>
    </source>
</evidence>
<keyword evidence="2 9" id="KW-0813">Transport</keyword>
<evidence type="ECO:0000256" key="10">
    <source>
        <dbReference type="SAM" id="Phobius"/>
    </source>
</evidence>
<dbReference type="Pfam" id="PF00083">
    <property type="entry name" value="Sugar_tr"/>
    <property type="match status" value="1"/>
</dbReference>
<evidence type="ECO:0000256" key="5">
    <source>
        <dbReference type="ARBA" id="ARBA00022692"/>
    </source>
</evidence>
<dbReference type="Gene3D" id="1.20.1250.20">
    <property type="entry name" value="MFS general substrate transporter like domains"/>
    <property type="match status" value="1"/>
</dbReference>
<name>A0A6M2DRX6_XENCH</name>
<protein>
    <submittedName>
        <fullName evidence="12">Putative permease of the major facilitator superfamily protein</fullName>
    </submittedName>
</protein>
<feature type="domain" description="Major facilitator superfamily (MFS) profile" evidence="11">
    <location>
        <begin position="15"/>
        <end position="446"/>
    </location>
</feature>
<reference evidence="12" key="1">
    <citation type="submission" date="2020-03" db="EMBL/GenBank/DDBJ databases">
        <title>Transcriptomic Profiling of the Digestive Tract of the Rat Flea, Xenopsylla cheopis, Following Blood Feeding and Infection with Yersinia pestis.</title>
        <authorList>
            <person name="Bland D.M."/>
            <person name="Martens C.A."/>
            <person name="Virtaneva K."/>
            <person name="Kanakabandi K."/>
            <person name="Long D."/>
            <person name="Rosenke R."/>
            <person name="Saturday G.A."/>
            <person name="Hoyt F.H."/>
            <person name="Bruno D.P."/>
            <person name="Ribeiro J.M.C."/>
            <person name="Hinnebusch J."/>
        </authorList>
    </citation>
    <scope>NUCLEOTIDE SEQUENCE</scope>
</reference>
<dbReference type="GO" id="GO:0005886">
    <property type="term" value="C:plasma membrane"/>
    <property type="evidence" value="ECO:0007669"/>
    <property type="project" value="UniProtKB-SubCell"/>
</dbReference>
<feature type="transmembrane region" description="Helical" evidence="10">
    <location>
        <begin position="21"/>
        <end position="40"/>
    </location>
</feature>
<feature type="transmembrane region" description="Helical" evidence="10">
    <location>
        <begin position="60"/>
        <end position="79"/>
    </location>
</feature>
<proteinExistence type="inferred from homology"/>
<keyword evidence="8" id="KW-0325">Glycoprotein</keyword>
<feature type="transmembrane region" description="Helical" evidence="10">
    <location>
        <begin position="115"/>
        <end position="136"/>
    </location>
</feature>
<evidence type="ECO:0000256" key="7">
    <source>
        <dbReference type="ARBA" id="ARBA00023136"/>
    </source>
</evidence>
<dbReference type="SUPFAM" id="SSF103473">
    <property type="entry name" value="MFS general substrate transporter"/>
    <property type="match status" value="1"/>
</dbReference>
<evidence type="ECO:0000256" key="4">
    <source>
        <dbReference type="ARBA" id="ARBA00022597"/>
    </source>
</evidence>
<evidence type="ECO:0000259" key="11">
    <source>
        <dbReference type="PROSITE" id="PS50850"/>
    </source>
</evidence>
<evidence type="ECO:0000256" key="8">
    <source>
        <dbReference type="ARBA" id="ARBA00023180"/>
    </source>
</evidence>
<dbReference type="InterPro" id="IPR003663">
    <property type="entry name" value="Sugar/inositol_transpt"/>
</dbReference>
<feature type="transmembrane region" description="Helical" evidence="10">
    <location>
        <begin position="320"/>
        <end position="343"/>
    </location>
</feature>
<feature type="transmembrane region" description="Helical" evidence="10">
    <location>
        <begin position="172"/>
        <end position="193"/>
    </location>
</feature>
<evidence type="ECO:0000313" key="12">
    <source>
        <dbReference type="EMBL" id="NOV48400.1"/>
    </source>
</evidence>
<dbReference type="PROSITE" id="PS50850">
    <property type="entry name" value="MFS"/>
    <property type="match status" value="1"/>
</dbReference>
<keyword evidence="5 10" id="KW-0812">Transmembrane</keyword>
<feature type="transmembrane region" description="Helical" evidence="10">
    <location>
        <begin position="254"/>
        <end position="278"/>
    </location>
</feature>
<evidence type="ECO:0000256" key="1">
    <source>
        <dbReference type="ARBA" id="ARBA00004651"/>
    </source>
</evidence>
<comment type="subcellular location">
    <subcellularLocation>
        <location evidence="1">Cell membrane</location>
        <topology evidence="1">Multi-pass membrane protein</topology>
    </subcellularLocation>
</comment>
<feature type="transmembrane region" description="Helical" evidence="10">
    <location>
        <begin position="391"/>
        <end position="411"/>
    </location>
</feature>
<dbReference type="NCBIfam" id="TIGR00879">
    <property type="entry name" value="SP"/>
    <property type="match status" value="1"/>
</dbReference>
<dbReference type="EMBL" id="GIIL01004674">
    <property type="protein sequence ID" value="NOV48400.1"/>
    <property type="molecule type" value="Transcribed_RNA"/>
</dbReference>
<dbReference type="InterPro" id="IPR050549">
    <property type="entry name" value="MFS_Trehalose_Transporter"/>
</dbReference>
<dbReference type="FunFam" id="1.20.1250.20:FF:000218">
    <property type="entry name" value="facilitated trehalose transporter Tret1"/>
    <property type="match status" value="1"/>
</dbReference>
<evidence type="ECO:0000256" key="6">
    <source>
        <dbReference type="ARBA" id="ARBA00022989"/>
    </source>
</evidence>
<comment type="similarity">
    <text evidence="9">Belongs to the major facilitator superfamily. Sugar transporter (TC 2.A.1.1) family.</text>
</comment>
<feature type="transmembrane region" description="Helical" evidence="10">
    <location>
        <begin position="293"/>
        <end position="313"/>
    </location>
</feature>
<feature type="transmembrane region" description="Helical" evidence="10">
    <location>
        <begin position="355"/>
        <end position="379"/>
    </location>
</feature>
<keyword evidence="7 10" id="KW-0472">Membrane</keyword>
<dbReference type="InterPro" id="IPR005828">
    <property type="entry name" value="MFS_sugar_transport-like"/>
</dbReference>
<feature type="transmembrane region" description="Helical" evidence="10">
    <location>
        <begin position="148"/>
        <end position="166"/>
    </location>
</feature>
<evidence type="ECO:0000256" key="3">
    <source>
        <dbReference type="ARBA" id="ARBA00022475"/>
    </source>
</evidence>
<feature type="transmembrane region" description="Helical" evidence="10">
    <location>
        <begin position="91"/>
        <end position="109"/>
    </location>
</feature>
<feature type="transmembrane region" description="Helical" evidence="10">
    <location>
        <begin position="423"/>
        <end position="442"/>
    </location>
</feature>
<dbReference type="AlphaFoldDB" id="A0A6M2DRX6"/>
<dbReference type="InterPro" id="IPR036259">
    <property type="entry name" value="MFS_trans_sf"/>
</dbReference>
<dbReference type="InterPro" id="IPR020846">
    <property type="entry name" value="MFS_dom"/>
</dbReference>
<dbReference type="PANTHER" id="PTHR48021:SF47">
    <property type="entry name" value="GH17672P"/>
    <property type="match status" value="1"/>
</dbReference>
<accession>A0A6M2DRX6</accession>
<dbReference type="PRINTS" id="PR00171">
    <property type="entry name" value="SUGRTRNSPORT"/>
</dbReference>
<sequence length="473" mass="51412">MHFNNVLKNGRCTQFVAANTVNILTISAGASMAWSSPVLAKLTKDKSYSPFPRDITSPESMWMGALVSLGTAVGPFICALSTERIGMKRTLLLSALPSLFGWILTASATSIAQLLVARFILGLACSVVFSVAPSYVSEISDSKIRGTLGALLQVTLTIGMLLAYCIGPYTSYVVFTSICGIIPLIFAVCFVFMPDSPYCCASKGKLEEARSCLVRLRDKAPDQIDEEVKQIQAEVEADKNGSYRELLCSGTQNLPLFLGIGLAVFFQLSGVTAVLIYAETLFEKTASSMSPDIMAIIMGVVQTFAALITPFIFDRFGRKILLIFSGVGMAVTMGTFGAYFYIIENKLINEESLTYIPLGCIVGFIFTNSIGFGGAIWVVISEIFPGHLRAFATAVCTSICFVAAFIIALTFDDLERLLKSSGTFWLYAVFCALSAVFVEIFLPETRVSLPHQLWVMFLAQCNPQDGFIVLYGK</sequence>
<keyword evidence="3" id="KW-1003">Cell membrane</keyword>
<keyword evidence="6 10" id="KW-1133">Transmembrane helix</keyword>
<keyword evidence="4" id="KW-0762">Sugar transport</keyword>